<protein>
    <submittedName>
        <fullName evidence="3">Uncharacterized protein</fullName>
    </submittedName>
</protein>
<feature type="chain" id="PRO_5044878709" evidence="2">
    <location>
        <begin position="25"/>
        <end position="797"/>
    </location>
</feature>
<gene>
    <name evidence="3" type="ORF">ACHAW5_006665</name>
</gene>
<evidence type="ECO:0000256" key="1">
    <source>
        <dbReference type="SAM" id="Phobius"/>
    </source>
</evidence>
<keyword evidence="4" id="KW-1185">Reference proteome</keyword>
<feature type="transmembrane region" description="Helical" evidence="1">
    <location>
        <begin position="446"/>
        <end position="466"/>
    </location>
</feature>
<dbReference type="Pfam" id="PF12159">
    <property type="entry name" value="DUF3593"/>
    <property type="match status" value="1"/>
</dbReference>
<dbReference type="PANTHER" id="PTHR33833">
    <property type="entry name" value="NUCLEOLAR-LIKE PROTEIN-RELATED"/>
    <property type="match status" value="1"/>
</dbReference>
<feature type="transmembrane region" description="Helical" evidence="1">
    <location>
        <begin position="585"/>
        <end position="611"/>
    </location>
</feature>
<dbReference type="PANTHER" id="PTHR33833:SF3">
    <property type="entry name" value="YCF49-LIKE PROTEIN"/>
    <property type="match status" value="1"/>
</dbReference>
<feature type="transmembrane region" description="Helical" evidence="1">
    <location>
        <begin position="736"/>
        <end position="754"/>
    </location>
</feature>
<dbReference type="Proteomes" id="UP001530315">
    <property type="component" value="Unassembled WGS sequence"/>
</dbReference>
<keyword evidence="1" id="KW-1133">Transmembrane helix</keyword>
<keyword evidence="1" id="KW-0472">Membrane</keyword>
<proteinExistence type="predicted"/>
<feature type="signal peptide" evidence="2">
    <location>
        <begin position="1"/>
        <end position="24"/>
    </location>
</feature>
<dbReference type="InterPro" id="IPR018883">
    <property type="entry name" value="Delta_CA"/>
</dbReference>
<keyword evidence="1" id="KW-0812">Transmembrane</keyword>
<organism evidence="3 4">
    <name type="scientific">Stephanodiscus triporus</name>
    <dbReference type="NCBI Taxonomy" id="2934178"/>
    <lineage>
        <taxon>Eukaryota</taxon>
        <taxon>Sar</taxon>
        <taxon>Stramenopiles</taxon>
        <taxon>Ochrophyta</taxon>
        <taxon>Bacillariophyta</taxon>
        <taxon>Coscinodiscophyceae</taxon>
        <taxon>Thalassiosirophycidae</taxon>
        <taxon>Stephanodiscales</taxon>
        <taxon>Stephanodiscaceae</taxon>
        <taxon>Stephanodiscus</taxon>
    </lineage>
</organism>
<reference evidence="3 4" key="1">
    <citation type="submission" date="2024-10" db="EMBL/GenBank/DDBJ databases">
        <title>Updated reference genomes for cyclostephanoid diatoms.</title>
        <authorList>
            <person name="Roberts W.R."/>
            <person name="Alverson A.J."/>
        </authorList>
    </citation>
    <scope>NUCLEOTIDE SEQUENCE [LARGE SCALE GENOMIC DNA]</scope>
    <source>
        <strain evidence="3 4">AJA276-08</strain>
    </source>
</reference>
<evidence type="ECO:0000256" key="2">
    <source>
        <dbReference type="SAM" id="SignalP"/>
    </source>
</evidence>
<feature type="transmembrane region" description="Helical" evidence="1">
    <location>
        <begin position="529"/>
        <end position="549"/>
    </location>
</feature>
<dbReference type="EMBL" id="JALLAZ020001761">
    <property type="protein sequence ID" value="KAL3764957.1"/>
    <property type="molecule type" value="Genomic_DNA"/>
</dbReference>
<feature type="transmembrane region" description="Helical" evidence="1">
    <location>
        <begin position="486"/>
        <end position="503"/>
    </location>
</feature>
<keyword evidence="2" id="KW-0732">Signal</keyword>
<comment type="caution">
    <text evidence="3">The sequence shown here is derived from an EMBL/GenBank/DDBJ whole genome shotgun (WGS) entry which is preliminary data.</text>
</comment>
<dbReference type="Pfam" id="PF10563">
    <property type="entry name" value="CA_like"/>
    <property type="match status" value="1"/>
</dbReference>
<name>A0ABD3MN96_9STRA</name>
<dbReference type="InterPro" id="IPR019634">
    <property type="entry name" value="Uncharacterised_Ycf49"/>
</dbReference>
<accession>A0ABD3MN96</accession>
<feature type="transmembrane region" description="Helical" evidence="1">
    <location>
        <begin position="766"/>
        <end position="785"/>
    </location>
</feature>
<sequence>MYKFLIGSLGLSTIALLVSTIVLAFENGKSPGDSSSAGTVTNGDDFLKSKASSAFFATEDDNTCAGAKLAFENKLCADLEVPTPQAGANVTKGYVGELDMNGTVPNIKPYWQSGMCPVNVHWHLGSEHYSYGEFDENGYGAAAYDGVEDNGGVHVVQDGFRCHHFDASDPKFTTPYNWKHCMGMVVGETYEVHWPHSAAGDCGTVNQYQTPFYDGVFCNLPLEAFMTLGARDIANAVGVHGQVFTIVNDESYFYPDMIRGMIVDKEMGKDIHIYSGSTTGETRSNDMCSQYAPVTWQVDRKCHMISASSFDKMCYDMKMQRDNMIEDLHHTGRASSSRTNWSSFVPPCGGGILLSSSSYLSPPSHRPSASSSVSTRRRSLPLSDLLAEGTTANLAFLGSMNDDLLSMDQSAAERLAGPFFGASLFPYLGFLYFLDVPQNGTPRGVTVGFATCLLFVFLTIPAAIASKVWYDVSLADCDWLHGSAESLLTITNLVTVLAFRGALDYEERRRRLGDEVGEIPYSYRSYTPMIKLVAILTFLAFLTALYPAATTDGGALVHTPYLSGFLDLPPSYLPWVPPHREPENALTVACWIIHVSSLVEFLVAMGFCWRWAEVSGNPRWKGLTWGLIPLHTSGITACTYHLFYNSIPVLVPLQAALTFLGNTTAVFAAYRIAVSNGWTAPSSWGPSSWAAYGDASFEFKGAERRNAGVVEDSRSSSLVGFEDLGDALAGDDDYSFVVKLFVGCAIASYVLKYGEVWFDFPFQSELDVALAFIFLPSMLNAFKWYKRSQDPSFNGWF</sequence>
<evidence type="ECO:0000313" key="4">
    <source>
        <dbReference type="Proteomes" id="UP001530315"/>
    </source>
</evidence>
<feature type="transmembrane region" description="Helical" evidence="1">
    <location>
        <begin position="415"/>
        <end position="434"/>
    </location>
</feature>
<evidence type="ECO:0000313" key="3">
    <source>
        <dbReference type="EMBL" id="KAL3764957.1"/>
    </source>
</evidence>
<dbReference type="Pfam" id="PF10693">
    <property type="entry name" value="DUF2499"/>
    <property type="match status" value="1"/>
</dbReference>
<dbReference type="InterPro" id="IPR021995">
    <property type="entry name" value="DUF3593"/>
</dbReference>
<dbReference type="AlphaFoldDB" id="A0ABD3MN96"/>
<feature type="transmembrane region" description="Helical" evidence="1">
    <location>
        <begin position="649"/>
        <end position="670"/>
    </location>
</feature>
<feature type="transmembrane region" description="Helical" evidence="1">
    <location>
        <begin position="623"/>
        <end position="643"/>
    </location>
</feature>